<comment type="function">
    <text evidence="1 7">Catalyzes the decarboxylation of orotidine 5'-monophosphate (OMP) to uridine 5'-monophosphate (UMP).</text>
</comment>
<dbReference type="SMART" id="SM00934">
    <property type="entry name" value="OMPdecase"/>
    <property type="match status" value="1"/>
</dbReference>
<dbReference type="InterPro" id="IPR011060">
    <property type="entry name" value="RibuloseP-bd_barrel"/>
</dbReference>
<feature type="binding site" evidence="7">
    <location>
        <position position="211"/>
    </location>
    <ligand>
        <name>substrate</name>
    </ligand>
</feature>
<dbReference type="InterPro" id="IPR047596">
    <property type="entry name" value="OMPdecase_bac"/>
</dbReference>
<feature type="binding site" evidence="7">
    <location>
        <position position="210"/>
    </location>
    <ligand>
        <name>substrate</name>
    </ligand>
</feature>
<dbReference type="EC" id="4.1.1.23" evidence="7"/>
<keyword evidence="11" id="KW-1185">Reference proteome</keyword>
<dbReference type="PROSITE" id="PS00156">
    <property type="entry name" value="OMPDECASE"/>
    <property type="match status" value="1"/>
</dbReference>
<sequence>MTADSPIIVALDYAEPEAALAMAARLDPARVRVKVGKELFTRGGPAVVEALRERGFQVFLDLKFHDIPNTVAGAVRAAADLGVWMVNVHASGGGRMMDAAREALAGHAAPPRLIAVTVLTSQTDDDLREIGLRDGAEEQVRRLAALTRDHGLDGVVCSAREAAMLRQLCGPDFDLVTPGIRPAGSAGDDQRRVVTPVQARDLGVSHMVIGRPITRAPNPTAVVDDILQSLS</sequence>
<dbReference type="InterPro" id="IPR014732">
    <property type="entry name" value="OMPdecase"/>
</dbReference>
<comment type="similarity">
    <text evidence="7">Belongs to the OMP decarboxylase family. Type 1 subfamily.</text>
</comment>
<evidence type="ECO:0000256" key="1">
    <source>
        <dbReference type="ARBA" id="ARBA00002356"/>
    </source>
</evidence>
<dbReference type="CDD" id="cd04725">
    <property type="entry name" value="OMP_decarboxylase_like"/>
    <property type="match status" value="1"/>
</dbReference>
<feature type="binding site" evidence="7">
    <location>
        <position position="190"/>
    </location>
    <ligand>
        <name>substrate</name>
    </ligand>
</feature>
<comment type="caution">
    <text evidence="10">The sequence shown here is derived from an EMBL/GenBank/DDBJ whole genome shotgun (WGS) entry which is preliminary data.</text>
</comment>
<feature type="active site" description="Proton donor" evidence="7">
    <location>
        <position position="63"/>
    </location>
</feature>
<dbReference type="NCBIfam" id="TIGR01740">
    <property type="entry name" value="pyrF"/>
    <property type="match status" value="1"/>
</dbReference>
<keyword evidence="4 7" id="KW-0665">Pyrimidine biosynthesis</keyword>
<proteinExistence type="inferred from homology"/>
<dbReference type="HAMAP" id="MF_01200_B">
    <property type="entry name" value="OMPdecase_type1_B"/>
    <property type="match status" value="1"/>
</dbReference>
<feature type="binding site" evidence="7">
    <location>
        <position position="120"/>
    </location>
    <ligand>
        <name>substrate</name>
    </ligand>
</feature>
<dbReference type="RefSeq" id="WP_194863963.1">
    <property type="nucleotide sequence ID" value="NZ_ARXX01000003.1"/>
</dbReference>
<evidence type="ECO:0000256" key="7">
    <source>
        <dbReference type="HAMAP-Rule" id="MF_01200"/>
    </source>
</evidence>
<accession>A0ABS0AMC7</accession>
<dbReference type="PANTHER" id="PTHR32119:SF2">
    <property type="entry name" value="OROTIDINE 5'-PHOSPHATE DECARBOXYLASE"/>
    <property type="match status" value="1"/>
</dbReference>
<keyword evidence="5 7" id="KW-0456">Lyase</keyword>
<dbReference type="Gene3D" id="3.20.20.70">
    <property type="entry name" value="Aldolase class I"/>
    <property type="match status" value="1"/>
</dbReference>
<comment type="catalytic activity">
    <reaction evidence="6 7 8">
        <text>orotidine 5'-phosphate + H(+) = UMP + CO2</text>
        <dbReference type="Rhea" id="RHEA:11596"/>
        <dbReference type="ChEBI" id="CHEBI:15378"/>
        <dbReference type="ChEBI" id="CHEBI:16526"/>
        <dbReference type="ChEBI" id="CHEBI:57538"/>
        <dbReference type="ChEBI" id="CHEBI:57865"/>
        <dbReference type="EC" id="4.1.1.23"/>
    </reaction>
</comment>
<evidence type="ECO:0000313" key="10">
    <source>
        <dbReference type="EMBL" id="MBF5055074.1"/>
    </source>
</evidence>
<dbReference type="Pfam" id="PF00215">
    <property type="entry name" value="OMPdecase"/>
    <property type="match status" value="1"/>
</dbReference>
<reference evidence="10 11" key="1">
    <citation type="submission" date="2012-09" db="EMBL/GenBank/DDBJ databases">
        <title>Genome Sequence of alkane-degrading Bacterium Alcanivorax sp. 521-1.</title>
        <authorList>
            <person name="Lai Q."/>
            <person name="Shao Z."/>
        </authorList>
    </citation>
    <scope>NUCLEOTIDE SEQUENCE [LARGE SCALE GENOMIC DNA]</scope>
    <source>
        <strain evidence="10 11">521-1</strain>
    </source>
</reference>
<feature type="domain" description="Orotidine 5'-phosphate decarboxylase" evidence="9">
    <location>
        <begin position="6"/>
        <end position="226"/>
    </location>
</feature>
<dbReference type="PANTHER" id="PTHR32119">
    <property type="entry name" value="OROTIDINE 5'-PHOSPHATE DECARBOXYLASE"/>
    <property type="match status" value="1"/>
</dbReference>
<evidence type="ECO:0000256" key="6">
    <source>
        <dbReference type="ARBA" id="ARBA00049157"/>
    </source>
</evidence>
<feature type="binding site" evidence="7">
    <location>
        <begin position="61"/>
        <end position="70"/>
    </location>
    <ligand>
        <name>substrate</name>
    </ligand>
</feature>
<dbReference type="EMBL" id="ARXX01000003">
    <property type="protein sequence ID" value="MBF5055074.1"/>
    <property type="molecule type" value="Genomic_DNA"/>
</dbReference>
<dbReference type="Proteomes" id="UP000662703">
    <property type="component" value="Unassembled WGS sequence"/>
</dbReference>
<comment type="subunit">
    <text evidence="7">Homodimer.</text>
</comment>
<dbReference type="NCBIfam" id="NF001273">
    <property type="entry name" value="PRK00230.1"/>
    <property type="match status" value="1"/>
</dbReference>
<evidence type="ECO:0000259" key="9">
    <source>
        <dbReference type="SMART" id="SM00934"/>
    </source>
</evidence>
<dbReference type="SUPFAM" id="SSF51366">
    <property type="entry name" value="Ribulose-phoshate binding barrel"/>
    <property type="match status" value="1"/>
</dbReference>
<feature type="binding site" evidence="7">
    <location>
        <position position="34"/>
    </location>
    <ligand>
        <name>substrate</name>
    </ligand>
</feature>
<organism evidence="10 11">
    <name type="scientific">Alloalcanivorax profundimaris</name>
    <dbReference type="NCBI Taxonomy" id="2735259"/>
    <lineage>
        <taxon>Bacteria</taxon>
        <taxon>Pseudomonadati</taxon>
        <taxon>Pseudomonadota</taxon>
        <taxon>Gammaproteobacteria</taxon>
        <taxon>Oceanospirillales</taxon>
        <taxon>Alcanivoracaceae</taxon>
        <taxon>Alloalcanivorax</taxon>
    </lineage>
</organism>
<evidence type="ECO:0000256" key="2">
    <source>
        <dbReference type="ARBA" id="ARBA00004861"/>
    </source>
</evidence>
<gene>
    <name evidence="7" type="primary">pyrF</name>
    <name evidence="10" type="ORF">Y5W_00368</name>
</gene>
<evidence type="ECO:0000256" key="8">
    <source>
        <dbReference type="RuleBase" id="RU000512"/>
    </source>
</evidence>
<evidence type="ECO:0000256" key="3">
    <source>
        <dbReference type="ARBA" id="ARBA00022793"/>
    </source>
</evidence>
<dbReference type="InterPro" id="IPR018089">
    <property type="entry name" value="OMPdecase_AS"/>
</dbReference>
<evidence type="ECO:0000256" key="5">
    <source>
        <dbReference type="ARBA" id="ARBA00023239"/>
    </source>
</evidence>
<evidence type="ECO:0000256" key="4">
    <source>
        <dbReference type="ARBA" id="ARBA00022975"/>
    </source>
</evidence>
<name>A0ABS0AMC7_9GAMM</name>
<dbReference type="InterPro" id="IPR001754">
    <property type="entry name" value="OMPdeCOase_dom"/>
</dbReference>
<comment type="pathway">
    <text evidence="2 7 8">Pyrimidine metabolism; UMP biosynthesis via de novo pathway; UMP from orotate: step 2/2.</text>
</comment>
<feature type="binding site" evidence="7">
    <location>
        <position position="12"/>
    </location>
    <ligand>
        <name>substrate</name>
    </ligand>
</feature>
<evidence type="ECO:0000313" key="11">
    <source>
        <dbReference type="Proteomes" id="UP000662703"/>
    </source>
</evidence>
<keyword evidence="3 7" id="KW-0210">Decarboxylase</keyword>
<dbReference type="GO" id="GO:0004590">
    <property type="term" value="F:orotidine-5'-phosphate decarboxylase activity"/>
    <property type="evidence" value="ECO:0007669"/>
    <property type="project" value="UniProtKB-EC"/>
</dbReference>
<protein>
    <recommendedName>
        <fullName evidence="7">Orotidine 5'-phosphate decarboxylase</fullName>
        <ecNumber evidence="7">4.1.1.23</ecNumber>
    </recommendedName>
    <alternativeName>
        <fullName evidence="7">OMP decarboxylase</fullName>
        <shortName evidence="7">OMPDCase</shortName>
        <shortName evidence="7">OMPdecase</shortName>
    </alternativeName>
</protein>
<dbReference type="InterPro" id="IPR013785">
    <property type="entry name" value="Aldolase_TIM"/>
</dbReference>
<feature type="binding site" evidence="7">
    <location>
        <position position="181"/>
    </location>
    <ligand>
        <name>substrate</name>
    </ligand>
</feature>